<organism evidence="2 3">
    <name type="scientific">Ilex paraguariensis</name>
    <name type="common">yerba mate</name>
    <dbReference type="NCBI Taxonomy" id="185542"/>
    <lineage>
        <taxon>Eukaryota</taxon>
        <taxon>Viridiplantae</taxon>
        <taxon>Streptophyta</taxon>
        <taxon>Embryophyta</taxon>
        <taxon>Tracheophyta</taxon>
        <taxon>Spermatophyta</taxon>
        <taxon>Magnoliopsida</taxon>
        <taxon>eudicotyledons</taxon>
        <taxon>Gunneridae</taxon>
        <taxon>Pentapetalae</taxon>
        <taxon>asterids</taxon>
        <taxon>campanulids</taxon>
        <taxon>Aquifoliales</taxon>
        <taxon>Aquifoliaceae</taxon>
        <taxon>Ilex</taxon>
    </lineage>
</organism>
<sequence>MSERPLSSGRREMQGSIDSGEELGNIGAVGFEARTQASIGKAEGQASVVKAGSQASVKVREERRAEGEVLGGEITQAVEREAP</sequence>
<evidence type="ECO:0000313" key="3">
    <source>
        <dbReference type="Proteomes" id="UP001642360"/>
    </source>
</evidence>
<comment type="caution">
    <text evidence="2">The sequence shown here is derived from an EMBL/GenBank/DDBJ whole genome shotgun (WGS) entry which is preliminary data.</text>
</comment>
<evidence type="ECO:0000256" key="1">
    <source>
        <dbReference type="SAM" id="MobiDB-lite"/>
    </source>
</evidence>
<protein>
    <submittedName>
        <fullName evidence="2">Uncharacterized protein</fullName>
    </submittedName>
</protein>
<feature type="compositionally biased region" description="Basic and acidic residues" evidence="1">
    <location>
        <begin position="1"/>
        <end position="13"/>
    </location>
</feature>
<gene>
    <name evidence="2" type="ORF">ILEXP_LOCUS7282</name>
</gene>
<dbReference type="Proteomes" id="UP001642360">
    <property type="component" value="Unassembled WGS sequence"/>
</dbReference>
<dbReference type="EMBL" id="CAUOFW020000996">
    <property type="protein sequence ID" value="CAK9139868.1"/>
    <property type="molecule type" value="Genomic_DNA"/>
</dbReference>
<accession>A0ABC8R4Z5</accession>
<reference evidence="2 3" key="1">
    <citation type="submission" date="2024-02" db="EMBL/GenBank/DDBJ databases">
        <authorList>
            <person name="Vignale AGUSTIN F."/>
            <person name="Sosa J E."/>
            <person name="Modenutti C."/>
        </authorList>
    </citation>
    <scope>NUCLEOTIDE SEQUENCE [LARGE SCALE GENOMIC DNA]</scope>
</reference>
<name>A0ABC8R4Z5_9AQUA</name>
<feature type="region of interest" description="Disordered" evidence="1">
    <location>
        <begin position="64"/>
        <end position="83"/>
    </location>
</feature>
<keyword evidence="3" id="KW-1185">Reference proteome</keyword>
<dbReference type="AlphaFoldDB" id="A0ABC8R4Z5"/>
<evidence type="ECO:0000313" key="2">
    <source>
        <dbReference type="EMBL" id="CAK9139868.1"/>
    </source>
</evidence>
<proteinExistence type="predicted"/>
<feature type="region of interest" description="Disordered" evidence="1">
    <location>
        <begin position="1"/>
        <end position="23"/>
    </location>
</feature>